<dbReference type="AlphaFoldDB" id="A0AAW3WUC8"/>
<sequence length="128" mass="14396">MSDDLSILISTREIEINGEPLTVREYTLSDSLHLYSDIQTLVQGLADVLKVDDLNVEAVYPVLAKAEETLNRLMAASVNKSDKWVASLPAVDGAVLMDWWWVLNRDFFISAATRCVMLRDRKVRKPSG</sequence>
<gene>
    <name evidence="1" type="ORF">H8J20_22255</name>
</gene>
<accession>A0AAW3WUC8</accession>
<evidence type="ECO:0000313" key="2">
    <source>
        <dbReference type="Proteomes" id="UP000659084"/>
    </source>
</evidence>
<evidence type="ECO:0000313" key="1">
    <source>
        <dbReference type="EMBL" id="MBC3214865.1"/>
    </source>
</evidence>
<dbReference type="EMBL" id="JACNYO010000030">
    <property type="protein sequence ID" value="MBC3214865.1"/>
    <property type="molecule type" value="Genomic_DNA"/>
</dbReference>
<dbReference type="RefSeq" id="WP_179253443.1">
    <property type="nucleotide sequence ID" value="NZ_JACBIV010000024.1"/>
</dbReference>
<comment type="caution">
    <text evidence="1">The sequence shown here is derived from an EMBL/GenBank/DDBJ whole genome shotgun (WGS) entry which is preliminary data.</text>
</comment>
<reference evidence="1" key="1">
    <citation type="submission" date="2020-08" db="EMBL/GenBank/DDBJ databases">
        <title>Food and environmental bacterial isolates.</title>
        <authorList>
            <person name="Richter L."/>
            <person name="Du Plessis E.M."/>
            <person name="Duvenage S."/>
            <person name="Allam M."/>
            <person name="Korsten L."/>
        </authorList>
    </citation>
    <scope>NUCLEOTIDE SEQUENCE</scope>
    <source>
        <strain evidence="1">UPMP2127</strain>
    </source>
</reference>
<proteinExistence type="predicted"/>
<name>A0AAW3WUC8_SERFO</name>
<organism evidence="1 2">
    <name type="scientific">Serratia fonticola</name>
    <dbReference type="NCBI Taxonomy" id="47917"/>
    <lineage>
        <taxon>Bacteria</taxon>
        <taxon>Pseudomonadati</taxon>
        <taxon>Pseudomonadota</taxon>
        <taxon>Gammaproteobacteria</taxon>
        <taxon>Enterobacterales</taxon>
        <taxon>Yersiniaceae</taxon>
        <taxon>Serratia</taxon>
    </lineage>
</organism>
<dbReference type="Proteomes" id="UP000659084">
    <property type="component" value="Unassembled WGS sequence"/>
</dbReference>
<dbReference type="InterPro" id="IPR046583">
    <property type="entry name" value="DUF6631"/>
</dbReference>
<dbReference type="Pfam" id="PF20336">
    <property type="entry name" value="DUF6631"/>
    <property type="match status" value="1"/>
</dbReference>
<protein>
    <submittedName>
        <fullName evidence="1">Uncharacterized protein</fullName>
    </submittedName>
</protein>